<dbReference type="GeneID" id="63862742"/>
<feature type="region of interest" description="Disordered" evidence="1">
    <location>
        <begin position="1"/>
        <end position="22"/>
    </location>
</feature>
<protein>
    <submittedName>
        <fullName evidence="2">Uncharacterized protein</fullName>
    </submittedName>
</protein>
<feature type="compositionally biased region" description="Basic and acidic residues" evidence="1">
    <location>
        <begin position="11"/>
        <end position="21"/>
    </location>
</feature>
<sequence>MVAVQYVSDTPRIDRPARSTDDQAVVKTPQVQYTWVPSCHSSLGCLSLASGRHSSFPFPGFSEHLPQHPLTPSP</sequence>
<keyword evidence="3" id="KW-1185">Reference proteome</keyword>
<evidence type="ECO:0000256" key="1">
    <source>
        <dbReference type="SAM" id="MobiDB-lite"/>
    </source>
</evidence>
<name>A0A8G1VVC3_9EURO</name>
<dbReference type="RefSeq" id="XP_040798007.1">
    <property type="nucleotide sequence ID" value="XM_040945409.1"/>
</dbReference>
<organism evidence="2 3">
    <name type="scientific">Aspergillus fijiensis CBS 313.89</name>
    <dbReference type="NCBI Taxonomy" id="1448319"/>
    <lineage>
        <taxon>Eukaryota</taxon>
        <taxon>Fungi</taxon>
        <taxon>Dikarya</taxon>
        <taxon>Ascomycota</taxon>
        <taxon>Pezizomycotina</taxon>
        <taxon>Eurotiomycetes</taxon>
        <taxon>Eurotiomycetidae</taxon>
        <taxon>Eurotiales</taxon>
        <taxon>Aspergillaceae</taxon>
        <taxon>Aspergillus</taxon>
    </lineage>
</organism>
<dbReference type="Proteomes" id="UP000249789">
    <property type="component" value="Unassembled WGS sequence"/>
</dbReference>
<dbReference type="AlphaFoldDB" id="A0A8G1VVC3"/>
<evidence type="ECO:0000313" key="2">
    <source>
        <dbReference type="EMBL" id="RAK73997.1"/>
    </source>
</evidence>
<dbReference type="VEuPathDB" id="FungiDB:BO72DRAFT_451107"/>
<accession>A0A8G1VVC3</accession>
<dbReference type="EMBL" id="KZ824673">
    <property type="protein sequence ID" value="RAK73997.1"/>
    <property type="molecule type" value="Genomic_DNA"/>
</dbReference>
<reference evidence="2 3" key="1">
    <citation type="submission" date="2018-02" db="EMBL/GenBank/DDBJ databases">
        <title>The genomes of Aspergillus section Nigri reveals drivers in fungal speciation.</title>
        <authorList>
            <consortium name="DOE Joint Genome Institute"/>
            <person name="Vesth T.C."/>
            <person name="Nybo J."/>
            <person name="Theobald S."/>
            <person name="Brandl J."/>
            <person name="Frisvad J.C."/>
            <person name="Nielsen K.F."/>
            <person name="Lyhne E.K."/>
            <person name="Kogle M.E."/>
            <person name="Kuo A."/>
            <person name="Riley R."/>
            <person name="Clum A."/>
            <person name="Nolan M."/>
            <person name="Lipzen A."/>
            <person name="Salamov A."/>
            <person name="Henrissat B."/>
            <person name="Wiebenga A."/>
            <person name="De vries R.P."/>
            <person name="Grigoriev I.V."/>
            <person name="Mortensen U.H."/>
            <person name="Andersen M.R."/>
            <person name="Baker S.E."/>
        </authorList>
    </citation>
    <scope>NUCLEOTIDE SEQUENCE [LARGE SCALE GENOMIC DNA]</scope>
    <source>
        <strain evidence="2 3">CBS 313.89</strain>
    </source>
</reference>
<evidence type="ECO:0000313" key="3">
    <source>
        <dbReference type="Proteomes" id="UP000249789"/>
    </source>
</evidence>
<gene>
    <name evidence="2" type="ORF">BO72DRAFT_451107</name>
</gene>
<proteinExistence type="predicted"/>